<evidence type="ECO:0000256" key="5">
    <source>
        <dbReference type="ARBA" id="ARBA00023136"/>
    </source>
</evidence>
<dbReference type="EMBL" id="LGAV01000001">
    <property type="protein sequence ID" value="KOS16358.1"/>
    <property type="molecule type" value="Genomic_DNA"/>
</dbReference>
<evidence type="ECO:0000313" key="9">
    <source>
        <dbReference type="Proteomes" id="UP000037751"/>
    </source>
</evidence>
<reference evidence="8 9" key="1">
    <citation type="submission" date="2015-07" db="EMBL/GenBank/DDBJ databases">
        <title>Draft Genome Sequence of Malassezia furfur CBS1878 and Malassezia pachydermatis CBS1879.</title>
        <authorList>
            <person name="Triana S."/>
            <person name="Ohm R."/>
            <person name="Gonzalez A."/>
            <person name="DeCock H."/>
            <person name="Restrepo S."/>
            <person name="Celis A."/>
        </authorList>
    </citation>
    <scope>NUCLEOTIDE SEQUENCE [LARGE SCALE GENOMIC DNA]</scope>
    <source>
        <strain evidence="8 9">CBS 1879</strain>
    </source>
</reference>
<evidence type="ECO:0000256" key="4">
    <source>
        <dbReference type="ARBA" id="ARBA00022989"/>
    </source>
</evidence>
<feature type="transmembrane region" description="Helical" evidence="7">
    <location>
        <begin position="406"/>
        <end position="426"/>
    </location>
</feature>
<dbReference type="SUPFAM" id="SSF103473">
    <property type="entry name" value="MFS general substrate transporter"/>
    <property type="match status" value="2"/>
</dbReference>
<dbReference type="AlphaFoldDB" id="A0A0M8MQL4"/>
<dbReference type="Proteomes" id="UP000037751">
    <property type="component" value="Unassembled WGS sequence"/>
</dbReference>
<dbReference type="Gene3D" id="1.20.1250.20">
    <property type="entry name" value="MFS general substrate transporter like domains"/>
    <property type="match status" value="2"/>
</dbReference>
<evidence type="ECO:0000256" key="2">
    <source>
        <dbReference type="ARBA" id="ARBA00004236"/>
    </source>
</evidence>
<name>A0A0M8MQL4_9BASI</name>
<dbReference type="GeneID" id="28729915"/>
<proteinExistence type="predicted"/>
<feature type="transmembrane region" description="Helical" evidence="7">
    <location>
        <begin position="558"/>
        <end position="585"/>
    </location>
</feature>
<evidence type="ECO:0000256" key="7">
    <source>
        <dbReference type="SAM" id="Phobius"/>
    </source>
</evidence>
<keyword evidence="9" id="KW-1185">Reference proteome</keyword>
<accession>A0A0M8MQL4</accession>
<dbReference type="Pfam" id="PF07690">
    <property type="entry name" value="MFS_1"/>
    <property type="match status" value="1"/>
</dbReference>
<dbReference type="PANTHER" id="PTHR23507:SF1">
    <property type="entry name" value="FI18259P1-RELATED"/>
    <property type="match status" value="1"/>
</dbReference>
<organism evidence="8 9">
    <name type="scientific">Malassezia pachydermatis</name>
    <dbReference type="NCBI Taxonomy" id="77020"/>
    <lineage>
        <taxon>Eukaryota</taxon>
        <taxon>Fungi</taxon>
        <taxon>Dikarya</taxon>
        <taxon>Basidiomycota</taxon>
        <taxon>Ustilaginomycotina</taxon>
        <taxon>Malasseziomycetes</taxon>
        <taxon>Malasseziales</taxon>
        <taxon>Malasseziaceae</taxon>
        <taxon>Malassezia</taxon>
    </lineage>
</organism>
<keyword evidence="4 7" id="KW-1133">Transmembrane helix</keyword>
<feature type="region of interest" description="Disordered" evidence="6">
    <location>
        <begin position="1"/>
        <end position="27"/>
    </location>
</feature>
<dbReference type="InterPro" id="IPR036259">
    <property type="entry name" value="MFS_trans_sf"/>
</dbReference>
<dbReference type="GO" id="GO:0022857">
    <property type="term" value="F:transmembrane transporter activity"/>
    <property type="evidence" value="ECO:0007669"/>
    <property type="project" value="InterPro"/>
</dbReference>
<feature type="transmembrane region" description="Helical" evidence="7">
    <location>
        <begin position="499"/>
        <end position="517"/>
    </location>
</feature>
<evidence type="ECO:0000256" key="3">
    <source>
        <dbReference type="ARBA" id="ARBA00022692"/>
    </source>
</evidence>
<keyword evidence="5 7" id="KW-0472">Membrane</keyword>
<dbReference type="GO" id="GO:0016020">
    <property type="term" value="C:membrane"/>
    <property type="evidence" value="ECO:0007669"/>
    <property type="project" value="UniProtKB-SubCell"/>
</dbReference>
<keyword evidence="3 7" id="KW-0812">Transmembrane</keyword>
<dbReference type="STRING" id="77020.A0A0M8MQL4"/>
<feature type="transmembrane region" description="Helical" evidence="7">
    <location>
        <begin position="267"/>
        <end position="288"/>
    </location>
</feature>
<dbReference type="PRINTS" id="PR01035">
    <property type="entry name" value="TCRTETA"/>
</dbReference>
<feature type="transmembrane region" description="Helical" evidence="7">
    <location>
        <begin position="523"/>
        <end position="546"/>
    </location>
</feature>
<comment type="subcellular location">
    <subcellularLocation>
        <location evidence="2">Cell membrane</location>
    </subcellularLocation>
    <subcellularLocation>
        <location evidence="1">Membrane</location>
        <topology evidence="1">Multi-pass membrane protein</topology>
    </subcellularLocation>
</comment>
<dbReference type="OrthoDB" id="3026777at2759"/>
<dbReference type="RefSeq" id="XP_017993990.1">
    <property type="nucleotide sequence ID" value="XM_018138039.1"/>
</dbReference>
<feature type="transmembrane region" description="Helical" evidence="7">
    <location>
        <begin position="70"/>
        <end position="89"/>
    </location>
</feature>
<comment type="caution">
    <text evidence="8">The sequence shown here is derived from an EMBL/GenBank/DDBJ whole genome shotgun (WGS) entry which is preliminary data.</text>
</comment>
<protein>
    <submittedName>
        <fullName evidence="8">Mfs general substrate transporter</fullName>
    </submittedName>
</protein>
<evidence type="ECO:0000256" key="6">
    <source>
        <dbReference type="SAM" id="MobiDB-lite"/>
    </source>
</evidence>
<dbReference type="InterPro" id="IPR011701">
    <property type="entry name" value="MFS"/>
</dbReference>
<feature type="transmembrane region" description="Helical" evidence="7">
    <location>
        <begin position="368"/>
        <end position="386"/>
    </location>
</feature>
<evidence type="ECO:0000256" key="1">
    <source>
        <dbReference type="ARBA" id="ARBA00004141"/>
    </source>
</evidence>
<dbReference type="PANTHER" id="PTHR23507">
    <property type="entry name" value="ZGC:174356"/>
    <property type="match status" value="1"/>
</dbReference>
<feature type="compositionally biased region" description="Basic and acidic residues" evidence="6">
    <location>
        <begin position="9"/>
        <end position="18"/>
    </location>
</feature>
<feature type="transmembrane region" description="Helical" evidence="7">
    <location>
        <begin position="169"/>
        <end position="190"/>
    </location>
</feature>
<feature type="transmembrane region" description="Helical" evidence="7">
    <location>
        <begin position="238"/>
        <end position="261"/>
    </location>
</feature>
<dbReference type="InterPro" id="IPR001958">
    <property type="entry name" value="Tet-R_TetA/multi-R_MdtG-like"/>
</dbReference>
<evidence type="ECO:0000313" key="8">
    <source>
        <dbReference type="EMBL" id="KOS16358.1"/>
    </source>
</evidence>
<gene>
    <name evidence="8" type="ORF">Malapachy_3573</name>
</gene>
<dbReference type="VEuPathDB" id="FungiDB:Malapachy_3573"/>
<feature type="transmembrane region" description="Helical" evidence="7">
    <location>
        <begin position="202"/>
        <end position="226"/>
    </location>
</feature>
<feature type="transmembrane region" description="Helical" evidence="7">
    <location>
        <begin position="136"/>
        <end position="157"/>
    </location>
</feature>
<feature type="transmembrane region" description="Helical" evidence="7">
    <location>
        <begin position="591"/>
        <end position="610"/>
    </location>
</feature>
<sequence length="640" mass="68960">MGEDGVAGRLHEGEDVPHMPHMSSQLPGADYVPVDMTEGEEAEHGTEEAMYEVDELAWLRTLPPWRRPRPLWLLPIVLFFSVATGIIIAPRMELMLSITCESMGVSTTPRSTGSLSLAKVPSTECRRSVPAQSQLAMLQLQMLVAAGIGSALTTGLWSRLSDRHGRKTILSLAISGAVINCGLTVLVAIVPVTSLPFGPQTLIFGSVIEGLFGSTGTVTAMAQSYLTDVTFAGTRSKLFALMTGSLFAGIAIGPTMGGILTSVTGSLVTSLLSALSIYALIIVVSPIIPESLRPDVRRQAVEEHEAAVQAAGPGFSGWRQRVSTALSTSFQSLYFLLPKRRTDYSLVESQSTQRMGDQAYQPGWDTNLFFLSIAYATETACIAVVPLKIQYVQLIFGWNSREVGYFLSYTAVTRMLTLTLVMPLLVKLLHHMPKSIVLPQDSAYLASENIHDLLDDRGCSRDAPLPSQWSAADVKLEKKWREREKQLRLIHDSQMDMRIALGSAALTAFAAIITAHATTTTVFLLGVVLTSLGGGIGSAISSLGMAVNPRTDGAGRLFGAWAVLSTLAGSIVGPFLFSLVFSYYVSTAPYLVFYVVALLQAIVILCLFNVHLRKYESLDGLAPRPSPVAHPLGSNGTDPL</sequence>